<dbReference type="EMBL" id="CP048788">
    <property type="protein sequence ID" value="QJF50090.1"/>
    <property type="molecule type" value="Genomic_DNA"/>
</dbReference>
<evidence type="ECO:0000313" key="2">
    <source>
        <dbReference type="EMBL" id="QJF50090.1"/>
    </source>
</evidence>
<dbReference type="Proteomes" id="UP000503308">
    <property type="component" value="Chromosome"/>
</dbReference>
<keyword evidence="1" id="KW-0472">Membrane</keyword>
<accession>A0A858SNT9</accession>
<evidence type="ECO:0000256" key="1">
    <source>
        <dbReference type="SAM" id="Phobius"/>
    </source>
</evidence>
<evidence type="ECO:0000313" key="3">
    <source>
        <dbReference type="Proteomes" id="UP000503308"/>
    </source>
</evidence>
<protein>
    <submittedName>
        <fullName evidence="2">Uncharacterized protein</fullName>
    </submittedName>
</protein>
<sequence length="104" mass="11279">MTLAQTLFPAMALVFLGGCTLLSRKWPRMPMAFGIVAVLLAGAALLSLPVLAVGGGALAVIAIRRWRTARRRPTRNLSDMDHDVQERIRAIAAESRYSSAGIEF</sequence>
<name>A0A858SNT9_9RHOB</name>
<keyword evidence="1" id="KW-0812">Transmembrane</keyword>
<organism evidence="2 3">
    <name type="scientific">Roseobacter ponti</name>
    <dbReference type="NCBI Taxonomy" id="1891787"/>
    <lineage>
        <taxon>Bacteria</taxon>
        <taxon>Pseudomonadati</taxon>
        <taxon>Pseudomonadota</taxon>
        <taxon>Alphaproteobacteria</taxon>
        <taxon>Rhodobacterales</taxon>
        <taxon>Roseobacteraceae</taxon>
        <taxon>Roseobacter</taxon>
    </lineage>
</organism>
<feature type="transmembrane region" description="Helical" evidence="1">
    <location>
        <begin position="31"/>
        <end position="63"/>
    </location>
</feature>
<reference evidence="2 3" key="1">
    <citation type="submission" date="2020-02" db="EMBL/GenBank/DDBJ databases">
        <title>Genome sequence of Roseobacter ponti.</title>
        <authorList>
            <person name="Hollensteiner J."/>
            <person name="Schneider D."/>
            <person name="Poehlein A."/>
            <person name="Daniel R."/>
        </authorList>
    </citation>
    <scope>NUCLEOTIDE SEQUENCE [LARGE SCALE GENOMIC DNA]</scope>
    <source>
        <strain evidence="2 3">DSM 106830</strain>
    </source>
</reference>
<dbReference type="RefSeq" id="WP_169639314.1">
    <property type="nucleotide sequence ID" value="NZ_CP048788.1"/>
</dbReference>
<keyword evidence="3" id="KW-1185">Reference proteome</keyword>
<dbReference type="AlphaFoldDB" id="A0A858SNT9"/>
<keyword evidence="1" id="KW-1133">Transmembrane helix</keyword>
<dbReference type="KEGG" id="rpon:G3256_02355"/>
<gene>
    <name evidence="2" type="ORF">G3256_02355</name>
</gene>
<proteinExistence type="predicted"/>